<dbReference type="InterPro" id="IPR024214">
    <property type="entry name" value="DUF3843"/>
</dbReference>
<dbReference type="Proteomes" id="UP000823862">
    <property type="component" value="Unassembled WGS sequence"/>
</dbReference>
<sequence length="329" mass="37440">MNIPLNAWLKANGRKQALPSDKWYLDFASLLLPPVKHSALFKHSSTDIQEKAIIALTLYFQDAIAQKGGWKHFTRLYRSRYGTPLPFYQTGSTYADDEINPEDVALVLWTLLAYPARRQPDDYQLFNPEDERLSVLTGTAYDLMDASFEEAPVNETPSATWVRGTEELLTESTPLPPVIPTADMNRNALRCLEHTGGHPLLYFADYPELYRFFTGVLGWEGKPSALLPDLADKREFVIFANAKGMLLAHDVAAYFCDGHNPFYNPQRATEEGYQLFCQPGRCPFDLLKLGMTTGLLPDVRFPFPNGKNLLQNNWDFVARYYLGEYYEGQ</sequence>
<organism evidence="1 2">
    <name type="scientific">Candidatus Bacteroides avicola</name>
    <dbReference type="NCBI Taxonomy" id="2838468"/>
    <lineage>
        <taxon>Bacteria</taxon>
        <taxon>Pseudomonadati</taxon>
        <taxon>Bacteroidota</taxon>
        <taxon>Bacteroidia</taxon>
        <taxon>Bacteroidales</taxon>
        <taxon>Bacteroidaceae</taxon>
        <taxon>Bacteroides</taxon>
    </lineage>
</organism>
<accession>A0A9D2HZQ4</accession>
<reference evidence="1" key="1">
    <citation type="journal article" date="2021" name="PeerJ">
        <title>Extensive microbial diversity within the chicken gut microbiome revealed by metagenomics and culture.</title>
        <authorList>
            <person name="Gilroy R."/>
            <person name="Ravi A."/>
            <person name="Getino M."/>
            <person name="Pursley I."/>
            <person name="Horton D.L."/>
            <person name="Alikhan N.F."/>
            <person name="Baker D."/>
            <person name="Gharbi K."/>
            <person name="Hall N."/>
            <person name="Watson M."/>
            <person name="Adriaenssens E.M."/>
            <person name="Foster-Nyarko E."/>
            <person name="Jarju S."/>
            <person name="Secka A."/>
            <person name="Antonio M."/>
            <person name="Oren A."/>
            <person name="Chaudhuri R.R."/>
            <person name="La Ragione R."/>
            <person name="Hildebrand F."/>
            <person name="Pallen M.J."/>
        </authorList>
    </citation>
    <scope>NUCLEOTIDE SEQUENCE</scope>
    <source>
        <strain evidence="1">ChiHjej12B11-9795</strain>
    </source>
</reference>
<name>A0A9D2HZQ4_9BACE</name>
<gene>
    <name evidence="1" type="ORF">H9950_12690</name>
</gene>
<dbReference type="AlphaFoldDB" id="A0A9D2HZQ4"/>
<proteinExistence type="predicted"/>
<protein>
    <submittedName>
        <fullName evidence="1">DUF3843 family protein</fullName>
    </submittedName>
</protein>
<reference evidence="1" key="2">
    <citation type="submission" date="2021-04" db="EMBL/GenBank/DDBJ databases">
        <authorList>
            <person name="Gilroy R."/>
        </authorList>
    </citation>
    <scope>NUCLEOTIDE SEQUENCE</scope>
    <source>
        <strain evidence="1">ChiHjej12B11-9795</strain>
    </source>
</reference>
<evidence type="ECO:0000313" key="2">
    <source>
        <dbReference type="Proteomes" id="UP000823862"/>
    </source>
</evidence>
<evidence type="ECO:0000313" key="1">
    <source>
        <dbReference type="EMBL" id="HJA87023.1"/>
    </source>
</evidence>
<comment type="caution">
    <text evidence="1">The sequence shown here is derived from an EMBL/GenBank/DDBJ whole genome shotgun (WGS) entry which is preliminary data.</text>
</comment>
<dbReference type="EMBL" id="DWZI01000066">
    <property type="protein sequence ID" value="HJA87023.1"/>
    <property type="molecule type" value="Genomic_DNA"/>
</dbReference>
<dbReference type="Pfam" id="PF12954">
    <property type="entry name" value="DUF3843"/>
    <property type="match status" value="2"/>
</dbReference>